<comment type="similarity">
    <text evidence="6">Belongs to the peptidase M24A family. Methionine aminopeptidase type 1 subfamily.</text>
</comment>
<evidence type="ECO:0000256" key="7">
    <source>
        <dbReference type="RuleBase" id="RU003653"/>
    </source>
</evidence>
<dbReference type="EMBL" id="BAABHK010000001">
    <property type="protein sequence ID" value="GAA4621172.1"/>
    <property type="molecule type" value="Genomic_DNA"/>
</dbReference>
<dbReference type="CDD" id="cd01086">
    <property type="entry name" value="MetAP1"/>
    <property type="match status" value="1"/>
</dbReference>
<evidence type="ECO:0000256" key="1">
    <source>
        <dbReference type="ARBA" id="ARBA00002521"/>
    </source>
</evidence>
<proteinExistence type="inferred from homology"/>
<accession>A0ABP8U0P2</accession>
<dbReference type="PRINTS" id="PR00599">
    <property type="entry name" value="MAPEPTIDASE"/>
</dbReference>
<feature type="binding site" evidence="6">
    <location>
        <position position="210"/>
    </location>
    <ligand>
        <name>substrate</name>
    </ligand>
</feature>
<evidence type="ECO:0000256" key="2">
    <source>
        <dbReference type="ARBA" id="ARBA00022438"/>
    </source>
</evidence>
<dbReference type="HAMAP" id="MF_01974">
    <property type="entry name" value="MetAP_1"/>
    <property type="match status" value="1"/>
</dbReference>
<comment type="cofactor">
    <cofactor evidence="6">
        <name>Co(2+)</name>
        <dbReference type="ChEBI" id="CHEBI:48828"/>
    </cofactor>
    <cofactor evidence="6">
        <name>Zn(2+)</name>
        <dbReference type="ChEBI" id="CHEBI:29105"/>
    </cofactor>
    <cofactor evidence="6">
        <name>Mn(2+)</name>
        <dbReference type="ChEBI" id="CHEBI:29035"/>
    </cofactor>
    <cofactor evidence="6">
        <name>Fe(2+)</name>
        <dbReference type="ChEBI" id="CHEBI:29033"/>
    </cofactor>
    <text evidence="6">Binds 2 divalent metal cations per subunit. Has a high-affinity and a low affinity metal-binding site. The true nature of the physiological cofactor is under debate. The enzyme is active with cobalt, zinc, manganese or divalent iron ions. Most likely, methionine aminopeptidases function as mononuclear Fe(2+)-metalloproteases under physiological conditions, and the catalytically relevant metal-binding site has been assigned to the histidine-containing high-affinity site.</text>
</comment>
<keyword evidence="4 6" id="KW-0479">Metal-binding</keyword>
<dbReference type="PANTHER" id="PTHR43330:SF27">
    <property type="entry name" value="METHIONINE AMINOPEPTIDASE"/>
    <property type="match status" value="1"/>
</dbReference>
<comment type="caution">
    <text evidence="9">The sequence shown here is derived from an EMBL/GenBank/DDBJ whole genome shotgun (WGS) entry which is preliminary data.</text>
</comment>
<dbReference type="InterPro" id="IPR002467">
    <property type="entry name" value="Pept_M24A_MAP1"/>
</dbReference>
<dbReference type="InterPro" id="IPR001714">
    <property type="entry name" value="Pept_M24_MAP"/>
</dbReference>
<dbReference type="Gene3D" id="3.90.230.10">
    <property type="entry name" value="Creatinase/methionine aminopeptidase superfamily"/>
    <property type="match status" value="1"/>
</dbReference>
<comment type="subunit">
    <text evidence="6">Monomer.</text>
</comment>
<keyword evidence="5 6" id="KW-0378">Hydrolase</keyword>
<comment type="function">
    <text evidence="1 6">Removes the N-terminal methionine from nascent proteins. The N-terminal methionine is often cleaved when the second residue in the primary sequence is small and uncharged (Met-Ala-, Cys, Gly, Pro, Ser, Thr, or Val). Requires deformylation of the N(alpha)-formylated initiator methionine before it can be hydrolyzed.</text>
</comment>
<dbReference type="EC" id="3.4.11.18" evidence="6 7"/>
<feature type="binding site" evidence="6">
    <location>
        <position position="131"/>
    </location>
    <ligand>
        <name>a divalent metal cation</name>
        <dbReference type="ChEBI" id="CHEBI:60240"/>
        <label>1</label>
    </ligand>
</feature>
<evidence type="ECO:0000313" key="9">
    <source>
        <dbReference type="EMBL" id="GAA4621172.1"/>
    </source>
</evidence>
<evidence type="ECO:0000259" key="8">
    <source>
        <dbReference type="Pfam" id="PF00557"/>
    </source>
</evidence>
<feature type="binding site" evidence="6">
    <location>
        <position position="236"/>
    </location>
    <ligand>
        <name>a divalent metal cation</name>
        <dbReference type="ChEBI" id="CHEBI:60240"/>
        <label>2</label>
        <note>catalytic</note>
    </ligand>
</feature>
<protein>
    <recommendedName>
        <fullName evidence="6 7">Methionine aminopeptidase</fullName>
        <shortName evidence="6">MAP</shortName>
        <shortName evidence="6">MetAP</shortName>
        <ecNumber evidence="6 7">3.4.11.18</ecNumber>
    </recommendedName>
    <alternativeName>
        <fullName evidence="6">Peptidase M</fullName>
    </alternativeName>
</protein>
<name>A0ABP8U0P2_9ACTN</name>
<evidence type="ECO:0000256" key="3">
    <source>
        <dbReference type="ARBA" id="ARBA00022670"/>
    </source>
</evidence>
<dbReference type="NCBIfam" id="TIGR00500">
    <property type="entry name" value="met_pdase_I"/>
    <property type="match status" value="1"/>
</dbReference>
<organism evidence="9 10">
    <name type="scientific">Actinoallomurus vinaceus</name>
    <dbReference type="NCBI Taxonomy" id="1080074"/>
    <lineage>
        <taxon>Bacteria</taxon>
        <taxon>Bacillati</taxon>
        <taxon>Actinomycetota</taxon>
        <taxon>Actinomycetes</taxon>
        <taxon>Streptosporangiales</taxon>
        <taxon>Thermomonosporaceae</taxon>
        <taxon>Actinoallomurus</taxon>
    </lineage>
</organism>
<comment type="catalytic activity">
    <reaction evidence="6 7">
        <text>Release of N-terminal amino acids, preferentially methionine, from peptides and arylamides.</text>
        <dbReference type="EC" id="3.4.11.18"/>
    </reaction>
</comment>
<feature type="binding site" evidence="6">
    <location>
        <position position="268"/>
    </location>
    <ligand>
        <name>a divalent metal cation</name>
        <dbReference type="ChEBI" id="CHEBI:60240"/>
        <label>1</label>
    </ligand>
</feature>
<evidence type="ECO:0000313" key="10">
    <source>
        <dbReference type="Proteomes" id="UP001501442"/>
    </source>
</evidence>
<sequence length="283" mass="29356">MAEGPAAVALVFGERGSHHTEDYKAGIKIYPMVTLRSQAEIDRIREAGRVVGEALRRVTDAVEPGVSLAELDAIAAACIKEHGARSSFLGYHPFWAPTPYPGVLCLSADDVIVHGIPDGRVLKAGEILSVDFGAEVGGYHGDAAVTVPVGEVDDDAKRLVETARAALTAAIAVAVPGGRMGDIGYAVETTARPYGLLDGYGGHGVGAAMHEEPDVPNTGRPGRGLRLREGLVIAIEPMLIESGVGEGRTLADGWSVATADGSRAAHFEHTIAITADGPVILTA</sequence>
<dbReference type="Proteomes" id="UP001501442">
    <property type="component" value="Unassembled WGS sequence"/>
</dbReference>
<dbReference type="Pfam" id="PF00557">
    <property type="entry name" value="Peptidase_M24"/>
    <property type="match status" value="1"/>
</dbReference>
<keyword evidence="2 6" id="KW-0031">Aminopeptidase</keyword>
<gene>
    <name evidence="9" type="primary">map_1</name>
    <name evidence="6" type="synonym">map</name>
    <name evidence="9" type="ORF">GCM10023196_008030</name>
</gene>
<keyword evidence="10" id="KW-1185">Reference proteome</keyword>
<feature type="binding site" evidence="6">
    <location>
        <position position="114"/>
    </location>
    <ligand>
        <name>substrate</name>
    </ligand>
</feature>
<dbReference type="InterPro" id="IPR036005">
    <property type="entry name" value="Creatinase/aminopeptidase-like"/>
</dbReference>
<feature type="binding site" evidence="6">
    <location>
        <position position="142"/>
    </location>
    <ligand>
        <name>a divalent metal cation</name>
        <dbReference type="ChEBI" id="CHEBI:60240"/>
        <label>1</label>
    </ligand>
</feature>
<feature type="binding site" evidence="6">
    <location>
        <position position="203"/>
    </location>
    <ligand>
        <name>a divalent metal cation</name>
        <dbReference type="ChEBI" id="CHEBI:60240"/>
        <label>2</label>
        <note>catalytic</note>
    </ligand>
</feature>
<feature type="binding site" evidence="6">
    <location>
        <position position="268"/>
    </location>
    <ligand>
        <name>a divalent metal cation</name>
        <dbReference type="ChEBI" id="CHEBI:60240"/>
        <label>2</label>
        <note>catalytic</note>
    </ligand>
</feature>
<dbReference type="PANTHER" id="PTHR43330">
    <property type="entry name" value="METHIONINE AMINOPEPTIDASE"/>
    <property type="match status" value="1"/>
</dbReference>
<keyword evidence="3 6" id="KW-0645">Protease</keyword>
<feature type="domain" description="Peptidase M24" evidence="8">
    <location>
        <begin position="43"/>
        <end position="275"/>
    </location>
</feature>
<evidence type="ECO:0000256" key="6">
    <source>
        <dbReference type="HAMAP-Rule" id="MF_01974"/>
    </source>
</evidence>
<evidence type="ECO:0000256" key="4">
    <source>
        <dbReference type="ARBA" id="ARBA00022723"/>
    </source>
</evidence>
<dbReference type="GO" id="GO:0004177">
    <property type="term" value="F:aminopeptidase activity"/>
    <property type="evidence" value="ECO:0007669"/>
    <property type="project" value="UniProtKB-KW"/>
</dbReference>
<evidence type="ECO:0000256" key="5">
    <source>
        <dbReference type="ARBA" id="ARBA00022801"/>
    </source>
</evidence>
<feature type="binding site" evidence="6">
    <location>
        <position position="142"/>
    </location>
    <ligand>
        <name>a divalent metal cation</name>
        <dbReference type="ChEBI" id="CHEBI:60240"/>
        <label>2</label>
        <note>catalytic</note>
    </ligand>
</feature>
<dbReference type="SUPFAM" id="SSF55920">
    <property type="entry name" value="Creatinase/aminopeptidase"/>
    <property type="match status" value="1"/>
</dbReference>
<dbReference type="InterPro" id="IPR000994">
    <property type="entry name" value="Pept_M24"/>
</dbReference>
<reference evidence="10" key="1">
    <citation type="journal article" date="2019" name="Int. J. Syst. Evol. Microbiol.">
        <title>The Global Catalogue of Microorganisms (GCM) 10K type strain sequencing project: providing services to taxonomists for standard genome sequencing and annotation.</title>
        <authorList>
            <consortium name="The Broad Institute Genomics Platform"/>
            <consortium name="The Broad Institute Genome Sequencing Center for Infectious Disease"/>
            <person name="Wu L."/>
            <person name="Ma J."/>
        </authorList>
    </citation>
    <scope>NUCLEOTIDE SEQUENCE [LARGE SCALE GENOMIC DNA]</scope>
    <source>
        <strain evidence="10">JCM 17939</strain>
    </source>
</reference>